<dbReference type="Gene3D" id="2.60.120.200">
    <property type="match status" value="1"/>
</dbReference>
<protein>
    <submittedName>
        <fullName evidence="5">DUF1553 domain-containing protein</fullName>
    </submittedName>
</protein>
<dbReference type="GO" id="GO:0009055">
    <property type="term" value="F:electron transfer activity"/>
    <property type="evidence" value="ECO:0007669"/>
    <property type="project" value="InterPro"/>
</dbReference>
<dbReference type="SMART" id="SM00560">
    <property type="entry name" value="LamGL"/>
    <property type="match status" value="1"/>
</dbReference>
<keyword evidence="1" id="KW-0732">Signal</keyword>
<dbReference type="Pfam" id="PF13385">
    <property type="entry name" value="Laminin_G_3"/>
    <property type="match status" value="1"/>
</dbReference>
<dbReference type="InterPro" id="IPR022655">
    <property type="entry name" value="DUF1553"/>
</dbReference>
<evidence type="ECO:0000313" key="6">
    <source>
        <dbReference type="Proteomes" id="UP001155241"/>
    </source>
</evidence>
<dbReference type="PANTHER" id="PTHR35889:SF3">
    <property type="entry name" value="F-BOX DOMAIN-CONTAINING PROTEIN"/>
    <property type="match status" value="1"/>
</dbReference>
<keyword evidence="2" id="KW-1015">Disulfide bond</keyword>
<dbReference type="InterPro" id="IPR006558">
    <property type="entry name" value="LamG-like"/>
</dbReference>
<keyword evidence="6" id="KW-1185">Reference proteome</keyword>
<dbReference type="InterPro" id="IPR036909">
    <property type="entry name" value="Cyt_c-like_dom_sf"/>
</dbReference>
<evidence type="ECO:0000256" key="1">
    <source>
        <dbReference type="ARBA" id="ARBA00022729"/>
    </source>
</evidence>
<dbReference type="InterPro" id="IPR011429">
    <property type="entry name" value="Cyt_c_Planctomycete-type"/>
</dbReference>
<evidence type="ECO:0000259" key="4">
    <source>
        <dbReference type="SMART" id="SM00560"/>
    </source>
</evidence>
<reference evidence="5" key="1">
    <citation type="submission" date="2022-06" db="EMBL/GenBank/DDBJ databases">
        <title>Aeoliella straminimaris, a novel planctomycete from sediments.</title>
        <authorList>
            <person name="Vitorino I.R."/>
            <person name="Lage O.M."/>
        </authorList>
    </citation>
    <scope>NUCLEOTIDE SEQUENCE</scope>
    <source>
        <strain evidence="5">ICT_H6.2</strain>
    </source>
</reference>
<dbReference type="SUPFAM" id="SSF49899">
    <property type="entry name" value="Concanavalin A-like lectins/glucanases"/>
    <property type="match status" value="1"/>
</dbReference>
<dbReference type="Pfam" id="PF07583">
    <property type="entry name" value="PSCyt2"/>
    <property type="match status" value="1"/>
</dbReference>
<evidence type="ECO:0000313" key="5">
    <source>
        <dbReference type="EMBL" id="MCO6046255.1"/>
    </source>
</evidence>
<dbReference type="AlphaFoldDB" id="A0A9X2JHP2"/>
<dbReference type="RefSeq" id="WP_252854369.1">
    <property type="nucleotide sequence ID" value="NZ_JAMXLR010000072.1"/>
</dbReference>
<gene>
    <name evidence="5" type="ORF">NG895_20345</name>
</gene>
<dbReference type="InterPro" id="IPR013320">
    <property type="entry name" value="ConA-like_dom_sf"/>
</dbReference>
<dbReference type="SUPFAM" id="SSF46626">
    <property type="entry name" value="Cytochrome c"/>
    <property type="match status" value="1"/>
</dbReference>
<proteinExistence type="predicted"/>
<dbReference type="Pfam" id="PF07587">
    <property type="entry name" value="PSD1"/>
    <property type="match status" value="1"/>
</dbReference>
<dbReference type="Pfam" id="PF07635">
    <property type="entry name" value="PSCyt1"/>
    <property type="match status" value="1"/>
</dbReference>
<dbReference type="PANTHER" id="PTHR35889">
    <property type="entry name" value="CYCLOINULO-OLIGOSACCHARIDE FRUCTANOTRANSFERASE-RELATED"/>
    <property type="match status" value="1"/>
</dbReference>
<name>A0A9X2JHP2_9BACT</name>
<accession>A0A9X2JHP2</accession>
<dbReference type="InterPro" id="IPR011444">
    <property type="entry name" value="DUF1549"/>
</dbReference>
<feature type="coiled-coil region" evidence="3">
    <location>
        <begin position="370"/>
        <end position="404"/>
    </location>
</feature>
<organism evidence="5 6">
    <name type="scientific">Aeoliella straminimaris</name>
    <dbReference type="NCBI Taxonomy" id="2954799"/>
    <lineage>
        <taxon>Bacteria</taxon>
        <taxon>Pseudomonadati</taxon>
        <taxon>Planctomycetota</taxon>
        <taxon>Planctomycetia</taxon>
        <taxon>Pirellulales</taxon>
        <taxon>Lacipirellulaceae</taxon>
        <taxon>Aeoliella</taxon>
    </lineage>
</organism>
<comment type="caution">
    <text evidence="5">The sequence shown here is derived from an EMBL/GenBank/DDBJ whole genome shotgun (WGS) entry which is preliminary data.</text>
</comment>
<dbReference type="GO" id="GO:0020037">
    <property type="term" value="F:heme binding"/>
    <property type="evidence" value="ECO:0007669"/>
    <property type="project" value="InterPro"/>
</dbReference>
<evidence type="ECO:0000256" key="3">
    <source>
        <dbReference type="SAM" id="Coils"/>
    </source>
</evidence>
<feature type="domain" description="LamG-like jellyroll fold" evidence="4">
    <location>
        <begin position="465"/>
        <end position="616"/>
    </location>
</feature>
<keyword evidence="3" id="KW-0175">Coiled coil</keyword>
<sequence length="1025" mass="113720">MAALLAVEATVLAAPSPDSLAREVRALLSDRCFACHGPDSNKREADLRLDIGHDFIVTPDSDNFGVVVAGTPDESELLRRIESDDSSEQMPPPESKLTLSTKEKELVRRWIAAGAPWQQHWAFVPPAGVEPPVTAFDGWKHHPIDRFVALRLEQEGLEPAPKADRATLLRRVTLDLTGLPPTIAEINDFLADESPDAYEKVVDRLLASPRFGERMAVDWLDAARYADTYGYQNDRFRRVWPWRDWVVQALNDNLPYDQFLTWQLAGDLLSAPTREQRLATTFCRLHRETNEGGSLPKEFRTENVADRTNTLGAAVLGLTLECARCHDHKFDPVSQKDYYQLFAYFNNTGELGLYSHFTDAIPTPAMNLPTAEQAEEIERLEAGVQEARQRVDTLRNAAHQAKQARFTLPEITLPEPVGSYGFDSLGDGERWIGHPQLVDGPMGKAIELNGENGWQGPPHSFERSDPFTLSVWVRPTHKDQNCIVVHRSQAWLDAAGRGYQITLDEGRPRFCLVHFWPGDAISVVAEQPLPLDEWTHLVVTYDGSSTAAGVQMHSNGLACQAKVSHDSLTRTIRYVKGDLASDGNVRLAVGHRFRDTGFRGGSIDHLQVFDTQLTALEVRKLSGRTLEDATPTEFAEYALVRSDQAFAEAIEQLGEARRRRDAARDAVTQIAVMQDQPEREVTHLLRRGAYDAPGEVVEPRPLSMIGTEISAGSPNRLGLAQWLTDPEHPLTSRVAVNRFWQSIFGRGLVSTPNDFGSQGSSPTHPELLDYLAVRFVETGWDVKALIRLMVTSAAYQQSSIASAELLERDPDNELLAHGPSGRLTAEMVRDAALASSGLLVEHLGGAPVHPFQPAGLWKEKGAATYQRDRGAGSHRRSLYTIWKRTSPPPAMMSFDSADREVCVMQRQATVTPLQALVLLNDPQQVEAACALAYRVQGMQLPTVEKRLARLFRIATSRHASEQELLILEQLFEEQRQYYDSHPADAIKLLSVGDLPEPAAATAVDTAAMATVAQAVLNHDAAIMKR</sequence>
<dbReference type="EMBL" id="JAMXLR010000072">
    <property type="protein sequence ID" value="MCO6046255.1"/>
    <property type="molecule type" value="Genomic_DNA"/>
</dbReference>
<evidence type="ECO:0000256" key="2">
    <source>
        <dbReference type="ARBA" id="ARBA00023157"/>
    </source>
</evidence>
<dbReference type="Proteomes" id="UP001155241">
    <property type="component" value="Unassembled WGS sequence"/>
</dbReference>